<dbReference type="PANTHER" id="PTHR40114:SF1">
    <property type="entry name" value="SLR0698 PROTEIN"/>
    <property type="match status" value="1"/>
</dbReference>
<dbReference type="InterPro" id="IPR012042">
    <property type="entry name" value="NeuTTM/CthTTM-like"/>
</dbReference>
<dbReference type="CDD" id="cd07761">
    <property type="entry name" value="CYTH-like_CthTTM-like"/>
    <property type="match status" value="1"/>
</dbReference>
<evidence type="ECO:0000313" key="2">
    <source>
        <dbReference type="EMBL" id="MEQ2471460.1"/>
    </source>
</evidence>
<keyword evidence="3" id="KW-1185">Reference proteome</keyword>
<dbReference type="PANTHER" id="PTHR40114">
    <property type="entry name" value="SLR0698 PROTEIN"/>
    <property type="match status" value="1"/>
</dbReference>
<sequence>MEIERKFLIPRLPENLASYPSRLLEQAYLCTDPVVRVRRSDDSYILTYKSKGLMSREEYNLPLTAESYAHLKAKADGNIISKRRYLIPLSDGLTIELDVFATPFDGLWLAEVEFESEEQANTFTPPEWFGEEVTWSSEYHNSTLSQKKF</sequence>
<dbReference type="SMART" id="SM01118">
    <property type="entry name" value="CYTH"/>
    <property type="match status" value="1"/>
</dbReference>
<evidence type="ECO:0000313" key="3">
    <source>
        <dbReference type="Proteomes" id="UP001438008"/>
    </source>
</evidence>
<dbReference type="Pfam" id="PF01928">
    <property type="entry name" value="CYTH"/>
    <property type="match status" value="1"/>
</dbReference>
<comment type="caution">
    <text evidence="2">The sequence shown here is derived from an EMBL/GenBank/DDBJ whole genome shotgun (WGS) entry which is preliminary data.</text>
</comment>
<dbReference type="PROSITE" id="PS51707">
    <property type="entry name" value="CYTH"/>
    <property type="match status" value="1"/>
</dbReference>
<dbReference type="InterPro" id="IPR033469">
    <property type="entry name" value="CYTH-like_dom_sf"/>
</dbReference>
<protein>
    <submittedName>
        <fullName evidence="2">CYTH domain-containing protein</fullName>
    </submittedName>
</protein>
<feature type="domain" description="CYTH" evidence="1">
    <location>
        <begin position="1"/>
        <end position="149"/>
    </location>
</feature>
<dbReference type="PIRSF" id="PIRSF016487">
    <property type="entry name" value="CYTH_UCP016487"/>
    <property type="match status" value="1"/>
</dbReference>
<name>A0ABV1FDJ4_9FIRM</name>
<dbReference type="EMBL" id="JBBMFE010000002">
    <property type="protein sequence ID" value="MEQ2471460.1"/>
    <property type="molecule type" value="Genomic_DNA"/>
</dbReference>
<dbReference type="InterPro" id="IPR023577">
    <property type="entry name" value="CYTH_domain"/>
</dbReference>
<proteinExistence type="predicted"/>
<dbReference type="Proteomes" id="UP001438008">
    <property type="component" value="Unassembled WGS sequence"/>
</dbReference>
<dbReference type="SUPFAM" id="SSF55154">
    <property type="entry name" value="CYTH-like phosphatases"/>
    <property type="match status" value="1"/>
</dbReference>
<gene>
    <name evidence="2" type="ORF">WMO29_02945</name>
</gene>
<reference evidence="2 3" key="1">
    <citation type="submission" date="2024-03" db="EMBL/GenBank/DDBJ databases">
        <title>Human intestinal bacterial collection.</title>
        <authorList>
            <person name="Pauvert C."/>
            <person name="Hitch T.C.A."/>
            <person name="Clavel T."/>
        </authorList>
    </citation>
    <scope>NUCLEOTIDE SEQUENCE [LARGE SCALE GENOMIC DNA]</scope>
    <source>
        <strain evidence="2 3">CLA-AA-H132</strain>
    </source>
</reference>
<dbReference type="Gene3D" id="2.40.320.10">
    <property type="entry name" value="Hypothetical Protein Pfu-838710-001"/>
    <property type="match status" value="1"/>
</dbReference>
<dbReference type="RefSeq" id="WP_349163696.1">
    <property type="nucleotide sequence ID" value="NZ_JBBMFE010000002.1"/>
</dbReference>
<evidence type="ECO:0000259" key="1">
    <source>
        <dbReference type="PROSITE" id="PS51707"/>
    </source>
</evidence>
<organism evidence="2 3">
    <name type="scientific">Laedolimicola intestinihominis</name>
    <dbReference type="NCBI Taxonomy" id="3133166"/>
    <lineage>
        <taxon>Bacteria</taxon>
        <taxon>Bacillati</taxon>
        <taxon>Bacillota</taxon>
        <taxon>Clostridia</taxon>
        <taxon>Lachnospirales</taxon>
        <taxon>Lachnospiraceae</taxon>
        <taxon>Laedolimicola</taxon>
    </lineage>
</organism>
<accession>A0ABV1FDJ4</accession>